<accession>A0A0L7QPA5</accession>
<proteinExistence type="predicted"/>
<feature type="region of interest" description="Disordered" evidence="1">
    <location>
        <begin position="1"/>
        <end position="49"/>
    </location>
</feature>
<feature type="compositionally biased region" description="Basic and acidic residues" evidence="1">
    <location>
        <begin position="1"/>
        <end position="10"/>
    </location>
</feature>
<dbReference type="AlphaFoldDB" id="A0A0L7QPA5"/>
<evidence type="ECO:0000256" key="1">
    <source>
        <dbReference type="SAM" id="MobiDB-lite"/>
    </source>
</evidence>
<dbReference type="EMBL" id="KQ414836">
    <property type="protein sequence ID" value="KOC60379.1"/>
    <property type="molecule type" value="Genomic_DNA"/>
</dbReference>
<keyword evidence="3" id="KW-1185">Reference proteome</keyword>
<gene>
    <name evidence="2" type="ORF">WH47_08507</name>
</gene>
<evidence type="ECO:0000313" key="3">
    <source>
        <dbReference type="Proteomes" id="UP000053825"/>
    </source>
</evidence>
<organism evidence="2 3">
    <name type="scientific">Habropoda laboriosa</name>
    <dbReference type="NCBI Taxonomy" id="597456"/>
    <lineage>
        <taxon>Eukaryota</taxon>
        <taxon>Metazoa</taxon>
        <taxon>Ecdysozoa</taxon>
        <taxon>Arthropoda</taxon>
        <taxon>Hexapoda</taxon>
        <taxon>Insecta</taxon>
        <taxon>Pterygota</taxon>
        <taxon>Neoptera</taxon>
        <taxon>Endopterygota</taxon>
        <taxon>Hymenoptera</taxon>
        <taxon>Apocrita</taxon>
        <taxon>Aculeata</taxon>
        <taxon>Apoidea</taxon>
        <taxon>Anthophila</taxon>
        <taxon>Apidae</taxon>
        <taxon>Habropoda</taxon>
    </lineage>
</organism>
<protein>
    <submittedName>
        <fullName evidence="2">Uncharacterized protein</fullName>
    </submittedName>
</protein>
<evidence type="ECO:0000313" key="2">
    <source>
        <dbReference type="EMBL" id="KOC60379.1"/>
    </source>
</evidence>
<sequence>MTRPASRCEKGASTIVGNHLMGRDRSKESPTARKRERESEKELKESGGG</sequence>
<dbReference type="Proteomes" id="UP000053825">
    <property type="component" value="Unassembled WGS sequence"/>
</dbReference>
<feature type="compositionally biased region" description="Basic and acidic residues" evidence="1">
    <location>
        <begin position="21"/>
        <end position="49"/>
    </location>
</feature>
<reference evidence="2 3" key="1">
    <citation type="submission" date="2015-07" db="EMBL/GenBank/DDBJ databases">
        <title>The genome of Habropoda laboriosa.</title>
        <authorList>
            <person name="Pan H."/>
            <person name="Kapheim K."/>
        </authorList>
    </citation>
    <scope>NUCLEOTIDE SEQUENCE [LARGE SCALE GENOMIC DNA]</scope>
    <source>
        <strain evidence="2">0110345459</strain>
    </source>
</reference>
<name>A0A0L7QPA5_9HYME</name>